<evidence type="ECO:0000256" key="1">
    <source>
        <dbReference type="SAM" id="Phobius"/>
    </source>
</evidence>
<name>A0A7D5M7P9_9ARCH</name>
<feature type="transmembrane region" description="Helical" evidence="1">
    <location>
        <begin position="217"/>
        <end position="238"/>
    </location>
</feature>
<gene>
    <name evidence="2" type="ORF">C5F50_05055</name>
</gene>
<dbReference type="Gene3D" id="2.130.10.10">
    <property type="entry name" value="YVTN repeat-like/Quinoprotein amine dehydrogenase"/>
    <property type="match status" value="1"/>
</dbReference>
<protein>
    <submittedName>
        <fullName evidence="2">Uncharacterized protein</fullName>
    </submittedName>
</protein>
<keyword evidence="1" id="KW-0812">Transmembrane</keyword>
<keyword evidence="1" id="KW-1133">Transmembrane helix</keyword>
<organism evidence="2 3">
    <name type="scientific">Nitrosopumilus ureiphilus</name>
    <dbReference type="NCBI Taxonomy" id="1470067"/>
    <lineage>
        <taxon>Archaea</taxon>
        <taxon>Nitrososphaerota</taxon>
        <taxon>Nitrososphaeria</taxon>
        <taxon>Nitrosopumilales</taxon>
        <taxon>Nitrosopumilaceae</taxon>
        <taxon>Nitrosopumilus</taxon>
    </lineage>
</organism>
<dbReference type="Proteomes" id="UP000509478">
    <property type="component" value="Chromosome"/>
</dbReference>
<proteinExistence type="predicted"/>
<reference evidence="2 3" key="1">
    <citation type="submission" date="2018-02" db="EMBL/GenBank/DDBJ databases">
        <title>Complete genome of Nitrosopumilus ureaphilus PS0.</title>
        <authorList>
            <person name="Qin W."/>
            <person name="Zheng Y."/>
            <person name="Stahl D.A."/>
        </authorList>
    </citation>
    <scope>NUCLEOTIDE SEQUENCE [LARGE SCALE GENOMIC DNA]</scope>
    <source>
        <strain evidence="2 3">PS0</strain>
    </source>
</reference>
<accession>A0A7D5M7P9</accession>
<dbReference type="InterPro" id="IPR015943">
    <property type="entry name" value="WD40/YVTN_repeat-like_dom_sf"/>
</dbReference>
<sequence length="243" mass="26910">MVIFFHYVVPKTIDFGFCGESIAVFAPDEDQNDEIHTNTIQVFDAKTGSFQYVIDNPDPNMGHFGKHLAEVNDNLVVGVPTYNYDDNHSGFIYIFDGQTGSLLLTIDYPEEKTSDAEFGGYLSAVGDNIALRSTSDQTDHDNFLPLSDVVYIFDGQTGSLLLTLDEPELKDQNSGLYISSVNNDENIVISGMNLVESYSEHRPVYVFEGMPNTTTDYSLFILIASVASGGITLGVIVFRRKKQ</sequence>
<dbReference type="KEGG" id="nue:C5F50_05055"/>
<dbReference type="EMBL" id="CP026995">
    <property type="protein sequence ID" value="QLH06510.1"/>
    <property type="molecule type" value="Genomic_DNA"/>
</dbReference>
<dbReference type="AlphaFoldDB" id="A0A7D5M7P9"/>
<evidence type="ECO:0000313" key="3">
    <source>
        <dbReference type="Proteomes" id="UP000509478"/>
    </source>
</evidence>
<dbReference type="SUPFAM" id="SSF50998">
    <property type="entry name" value="Quinoprotein alcohol dehydrogenase-like"/>
    <property type="match status" value="1"/>
</dbReference>
<dbReference type="InterPro" id="IPR011047">
    <property type="entry name" value="Quinoprotein_ADH-like_sf"/>
</dbReference>
<keyword evidence="3" id="KW-1185">Reference proteome</keyword>
<evidence type="ECO:0000313" key="2">
    <source>
        <dbReference type="EMBL" id="QLH06510.1"/>
    </source>
</evidence>
<keyword evidence="1" id="KW-0472">Membrane</keyword>